<dbReference type="GO" id="GO:0004252">
    <property type="term" value="F:serine-type endopeptidase activity"/>
    <property type="evidence" value="ECO:0007669"/>
    <property type="project" value="InterPro"/>
</dbReference>
<dbReference type="EMBL" id="LSYV01000004">
    <property type="protein sequence ID" value="KXZ55133.1"/>
    <property type="molecule type" value="Genomic_DNA"/>
</dbReference>
<accession>A0A150GZE8</accession>
<sequence>MAAGSPSGVAAGRPGSDGVAGLEVVVPQVFEPRGSASSGRAAPDGAERTRPGAIAAAAAGEPTAATGAASEASGPGSAVGEAEADFVRRTTATRLLQLACVAVFAAQWAPVAQSLAAGAAGGAAASGREVALAVLLVCPPTQLTLEWQADAIALASGQLGSLFTSALLHSGVISLLASLVSLEETAPWLETMHGFMIMLISYFMAGAGAALAQMCVGGQPAGIGGIGAVLGMEAAVAVRVFRFTGEPLPPTAACLATCAVGLLMALYQPLVGPWGIIGGVLGGALSGVLAFEVLWMMRVVLGVSILLGLGAWNLATWLPRALWRLLAAAASLVVGTVLALVQAVRGV</sequence>
<evidence type="ECO:0000259" key="8">
    <source>
        <dbReference type="Pfam" id="PF01694"/>
    </source>
</evidence>
<evidence type="ECO:0000256" key="6">
    <source>
        <dbReference type="SAM" id="MobiDB-lite"/>
    </source>
</evidence>
<evidence type="ECO:0000313" key="10">
    <source>
        <dbReference type="Proteomes" id="UP000075714"/>
    </source>
</evidence>
<organism evidence="9 10">
    <name type="scientific">Gonium pectorale</name>
    <name type="common">Green alga</name>
    <dbReference type="NCBI Taxonomy" id="33097"/>
    <lineage>
        <taxon>Eukaryota</taxon>
        <taxon>Viridiplantae</taxon>
        <taxon>Chlorophyta</taxon>
        <taxon>core chlorophytes</taxon>
        <taxon>Chlorophyceae</taxon>
        <taxon>CS clade</taxon>
        <taxon>Chlamydomonadales</taxon>
        <taxon>Volvocaceae</taxon>
        <taxon>Gonium</taxon>
    </lineage>
</organism>
<feature type="transmembrane region" description="Helical" evidence="7">
    <location>
        <begin position="220"/>
        <end position="241"/>
    </location>
</feature>
<feature type="transmembrane region" description="Helical" evidence="7">
    <location>
        <begin position="248"/>
        <end position="267"/>
    </location>
</feature>
<feature type="region of interest" description="Disordered" evidence="6">
    <location>
        <begin position="31"/>
        <end position="50"/>
    </location>
</feature>
<evidence type="ECO:0000256" key="2">
    <source>
        <dbReference type="ARBA" id="ARBA00009045"/>
    </source>
</evidence>
<dbReference type="PANTHER" id="PTHR43731">
    <property type="entry name" value="RHOMBOID PROTEASE"/>
    <property type="match status" value="1"/>
</dbReference>
<comment type="subcellular location">
    <subcellularLocation>
        <location evidence="1">Membrane</location>
        <topology evidence="1">Multi-pass membrane protein</topology>
    </subcellularLocation>
</comment>
<evidence type="ECO:0000256" key="4">
    <source>
        <dbReference type="ARBA" id="ARBA00022989"/>
    </source>
</evidence>
<dbReference type="Pfam" id="PF01694">
    <property type="entry name" value="Rhomboid"/>
    <property type="match status" value="1"/>
</dbReference>
<feature type="transmembrane region" description="Helical" evidence="7">
    <location>
        <begin position="194"/>
        <end position="214"/>
    </location>
</feature>
<feature type="transmembrane region" description="Helical" evidence="7">
    <location>
        <begin position="298"/>
        <end position="315"/>
    </location>
</feature>
<feature type="transmembrane region" description="Helical" evidence="7">
    <location>
        <begin position="321"/>
        <end position="341"/>
    </location>
</feature>
<reference evidence="10" key="1">
    <citation type="journal article" date="2016" name="Nat. Commun.">
        <title>The Gonium pectorale genome demonstrates co-option of cell cycle regulation during the evolution of multicellularity.</title>
        <authorList>
            <person name="Hanschen E.R."/>
            <person name="Marriage T.N."/>
            <person name="Ferris P.J."/>
            <person name="Hamaji T."/>
            <person name="Toyoda A."/>
            <person name="Fujiyama A."/>
            <person name="Neme R."/>
            <person name="Noguchi H."/>
            <person name="Minakuchi Y."/>
            <person name="Suzuki M."/>
            <person name="Kawai-Toyooka H."/>
            <person name="Smith D.R."/>
            <person name="Sparks H."/>
            <person name="Anderson J."/>
            <person name="Bakaric R."/>
            <person name="Luria V."/>
            <person name="Karger A."/>
            <person name="Kirschner M.W."/>
            <person name="Durand P.M."/>
            <person name="Michod R.E."/>
            <person name="Nozaki H."/>
            <person name="Olson B.J."/>
        </authorList>
    </citation>
    <scope>NUCLEOTIDE SEQUENCE [LARGE SCALE GENOMIC DNA]</scope>
    <source>
        <strain evidence="10">NIES-2863</strain>
    </source>
</reference>
<evidence type="ECO:0000313" key="9">
    <source>
        <dbReference type="EMBL" id="KXZ55133.1"/>
    </source>
</evidence>
<dbReference type="InterPro" id="IPR022764">
    <property type="entry name" value="Peptidase_S54_rhomboid_dom"/>
</dbReference>
<gene>
    <name evidence="9" type="ORF">GPECTOR_3g284</name>
</gene>
<name>A0A150GZE8_GONPE</name>
<dbReference type="InterPro" id="IPR050925">
    <property type="entry name" value="Rhomboid_protease_S54"/>
</dbReference>
<keyword evidence="5 7" id="KW-0472">Membrane</keyword>
<keyword evidence="10" id="KW-1185">Reference proteome</keyword>
<dbReference type="Gene3D" id="1.20.1540.10">
    <property type="entry name" value="Rhomboid-like"/>
    <property type="match status" value="1"/>
</dbReference>
<dbReference type="OrthoDB" id="547870at2759"/>
<comment type="similarity">
    <text evidence="2">Belongs to the peptidase S54 family.</text>
</comment>
<keyword evidence="4 7" id="KW-1133">Transmembrane helix</keyword>
<dbReference type="GO" id="GO:0016020">
    <property type="term" value="C:membrane"/>
    <property type="evidence" value="ECO:0007669"/>
    <property type="project" value="UniProtKB-SubCell"/>
</dbReference>
<comment type="caution">
    <text evidence="9">The sequence shown here is derived from an EMBL/GenBank/DDBJ whole genome shotgun (WGS) entry which is preliminary data.</text>
</comment>
<dbReference type="Proteomes" id="UP000075714">
    <property type="component" value="Unassembled WGS sequence"/>
</dbReference>
<feature type="domain" description="Peptidase S54 rhomboid" evidence="8">
    <location>
        <begin position="157"/>
        <end position="291"/>
    </location>
</feature>
<dbReference type="InterPro" id="IPR035952">
    <property type="entry name" value="Rhomboid-like_sf"/>
</dbReference>
<evidence type="ECO:0000256" key="7">
    <source>
        <dbReference type="SAM" id="Phobius"/>
    </source>
</evidence>
<evidence type="ECO:0000256" key="5">
    <source>
        <dbReference type="ARBA" id="ARBA00023136"/>
    </source>
</evidence>
<dbReference type="AlphaFoldDB" id="A0A150GZE8"/>
<dbReference type="PANTHER" id="PTHR43731:SF26">
    <property type="entry name" value="RHOMBOID-LIKE PROTEIN 10, CHLOROPLASTIC"/>
    <property type="match status" value="1"/>
</dbReference>
<proteinExistence type="inferred from homology"/>
<keyword evidence="3 7" id="KW-0812">Transmembrane</keyword>
<feature type="transmembrane region" description="Helical" evidence="7">
    <location>
        <begin position="162"/>
        <end position="182"/>
    </location>
</feature>
<evidence type="ECO:0000256" key="3">
    <source>
        <dbReference type="ARBA" id="ARBA00022692"/>
    </source>
</evidence>
<feature type="region of interest" description="Disordered" evidence="6">
    <location>
        <begin position="58"/>
        <end position="77"/>
    </location>
</feature>
<protein>
    <recommendedName>
        <fullName evidence="8">Peptidase S54 rhomboid domain-containing protein</fullName>
    </recommendedName>
</protein>
<evidence type="ECO:0000256" key="1">
    <source>
        <dbReference type="ARBA" id="ARBA00004141"/>
    </source>
</evidence>
<dbReference type="SUPFAM" id="SSF144091">
    <property type="entry name" value="Rhomboid-like"/>
    <property type="match status" value="1"/>
</dbReference>